<keyword evidence="2" id="KW-1185">Reference proteome</keyword>
<comment type="caution">
    <text evidence="1">The sequence shown here is derived from an EMBL/GenBank/DDBJ whole genome shotgun (WGS) entry which is preliminary data.</text>
</comment>
<protein>
    <recommendedName>
        <fullName evidence="3">BioF2-like acetyltransferase domain-containing protein</fullName>
    </recommendedName>
</protein>
<evidence type="ECO:0000313" key="1">
    <source>
        <dbReference type="EMBL" id="MBC5621843.1"/>
    </source>
</evidence>
<organism evidence="1 2">
    <name type="scientific">Butyricimonas hominis</name>
    <dbReference type="NCBI Taxonomy" id="2763032"/>
    <lineage>
        <taxon>Bacteria</taxon>
        <taxon>Pseudomonadati</taxon>
        <taxon>Bacteroidota</taxon>
        <taxon>Bacteroidia</taxon>
        <taxon>Bacteroidales</taxon>
        <taxon>Odoribacteraceae</taxon>
        <taxon>Butyricimonas</taxon>
    </lineage>
</organism>
<accession>A0ABR7D1N4</accession>
<evidence type="ECO:0000313" key="2">
    <source>
        <dbReference type="Proteomes" id="UP000646484"/>
    </source>
</evidence>
<dbReference type="SUPFAM" id="SSF55729">
    <property type="entry name" value="Acyl-CoA N-acyltransferases (Nat)"/>
    <property type="match status" value="1"/>
</dbReference>
<name>A0ABR7D1N4_9BACT</name>
<dbReference type="RefSeq" id="WP_186976281.1">
    <property type="nucleotide sequence ID" value="NZ_JACOOH010000005.1"/>
</dbReference>
<dbReference type="InterPro" id="IPR016181">
    <property type="entry name" value="Acyl_CoA_acyltransferase"/>
</dbReference>
<dbReference type="Gene3D" id="3.40.630.30">
    <property type="match status" value="1"/>
</dbReference>
<dbReference type="EMBL" id="JACOOH010000005">
    <property type="protein sequence ID" value="MBC5621843.1"/>
    <property type="molecule type" value="Genomic_DNA"/>
</dbReference>
<proteinExistence type="predicted"/>
<evidence type="ECO:0008006" key="3">
    <source>
        <dbReference type="Google" id="ProtNLM"/>
    </source>
</evidence>
<dbReference type="Proteomes" id="UP000646484">
    <property type="component" value="Unassembled WGS sequence"/>
</dbReference>
<reference evidence="1 2" key="1">
    <citation type="submission" date="2020-08" db="EMBL/GenBank/DDBJ databases">
        <title>Genome public.</title>
        <authorList>
            <person name="Liu C."/>
            <person name="Sun Q."/>
        </authorList>
    </citation>
    <scope>NUCLEOTIDE SEQUENCE [LARGE SCALE GENOMIC DNA]</scope>
    <source>
        <strain evidence="1 2">NSJ-56</strain>
    </source>
</reference>
<gene>
    <name evidence="1" type="ORF">H8S64_12115</name>
</gene>
<sequence>MELSRVSAKEYKNSFDVVFHVFNTVEFSELNSDKCESLHYLLFIDKKVRLGIVLGERENMLLSPFSAPFGGFTFVKSNTRLEYLEKAVKLLEDYASKTGFLIKISLPPSIYAPSFIAKEIGIFERSRFGVQHIDLNYQFETRDFFSYEECIDRSARKNLHNSFKQGFGFEKLNSESITDVERVYDVIRVNRESKGYPLRMSLQNVLNTIKVIKADFFILTHNAKDVAAAQVFHVAADVVQVIYWGDVPGYTELRAMNYLAYKVFEYYAASKIRWIDIGPSSENGIPNYGLCEFKENIGCSVSLKYTFSL</sequence>